<organism evidence="1 2">
    <name type="scientific">Deinococcus wulumuqiensis</name>
    <dbReference type="NCBI Taxonomy" id="980427"/>
    <lineage>
        <taxon>Bacteria</taxon>
        <taxon>Thermotogati</taxon>
        <taxon>Deinococcota</taxon>
        <taxon>Deinococci</taxon>
        <taxon>Deinococcales</taxon>
        <taxon>Deinococcaceae</taxon>
        <taxon>Deinococcus</taxon>
    </lineage>
</organism>
<keyword evidence="2" id="KW-1185">Reference proteome</keyword>
<dbReference type="Proteomes" id="UP000630135">
    <property type="component" value="Unassembled WGS sequence"/>
</dbReference>
<accession>A0ABQ2PXC5</accession>
<dbReference type="InterPro" id="IPR036259">
    <property type="entry name" value="MFS_trans_sf"/>
</dbReference>
<evidence type="ECO:0000313" key="1">
    <source>
        <dbReference type="EMBL" id="GGP30335.1"/>
    </source>
</evidence>
<sequence>MGLNLALAMLPALLQPFLGAWVDRIPLKIPLVAGNVLRVLLQLGVGFWALRGHLPTEIIYAASFLIRIPIESGRFRFNPSGCE</sequence>
<comment type="caution">
    <text evidence="1">The sequence shown here is derived from an EMBL/GenBank/DDBJ whole genome shotgun (WGS) entry which is preliminary data.</text>
</comment>
<protein>
    <recommendedName>
        <fullName evidence="3">MFS transporter</fullName>
    </recommendedName>
</protein>
<dbReference type="EMBL" id="BMLZ01000025">
    <property type="protein sequence ID" value="GGP30335.1"/>
    <property type="molecule type" value="Genomic_DNA"/>
</dbReference>
<reference evidence="2" key="1">
    <citation type="journal article" date="2019" name="Int. J. Syst. Evol. Microbiol.">
        <title>The Global Catalogue of Microorganisms (GCM) 10K type strain sequencing project: providing services to taxonomists for standard genome sequencing and annotation.</title>
        <authorList>
            <consortium name="The Broad Institute Genomics Platform"/>
            <consortium name="The Broad Institute Genome Sequencing Center for Infectious Disease"/>
            <person name="Wu L."/>
            <person name="Ma J."/>
        </authorList>
    </citation>
    <scope>NUCLEOTIDE SEQUENCE [LARGE SCALE GENOMIC DNA]</scope>
    <source>
        <strain evidence="2">CGMCC 1.8884</strain>
    </source>
</reference>
<name>A0ABQ2PXC5_9DEIO</name>
<evidence type="ECO:0008006" key="3">
    <source>
        <dbReference type="Google" id="ProtNLM"/>
    </source>
</evidence>
<proteinExistence type="predicted"/>
<dbReference type="SUPFAM" id="SSF103473">
    <property type="entry name" value="MFS general substrate transporter"/>
    <property type="match status" value="1"/>
</dbReference>
<evidence type="ECO:0000313" key="2">
    <source>
        <dbReference type="Proteomes" id="UP000630135"/>
    </source>
</evidence>
<gene>
    <name evidence="1" type="ORF">GCM10008021_19860</name>
</gene>